<dbReference type="InterPro" id="IPR003323">
    <property type="entry name" value="OTU_dom"/>
</dbReference>
<reference evidence="3" key="1">
    <citation type="submission" date="2021-02" db="EMBL/GenBank/DDBJ databases">
        <authorList>
            <person name="Nowell W R."/>
        </authorList>
    </citation>
    <scope>NUCLEOTIDE SEQUENCE</scope>
</reference>
<dbReference type="Proteomes" id="UP000663868">
    <property type="component" value="Unassembled WGS sequence"/>
</dbReference>
<evidence type="ECO:0000313" key="3">
    <source>
        <dbReference type="EMBL" id="CAF4252260.1"/>
    </source>
</evidence>
<dbReference type="AlphaFoldDB" id="A0A820EW20"/>
<comment type="caution">
    <text evidence="3">The sequence shown here is derived from an EMBL/GenBank/DDBJ whole genome shotgun (WGS) entry which is preliminary data.</text>
</comment>
<dbReference type="InterPro" id="IPR038765">
    <property type="entry name" value="Papain-like_cys_pep_sf"/>
</dbReference>
<evidence type="ECO:0000313" key="4">
    <source>
        <dbReference type="Proteomes" id="UP000663868"/>
    </source>
</evidence>
<feature type="non-terminal residue" evidence="3">
    <location>
        <position position="1"/>
    </location>
</feature>
<accession>A0A820EW20</accession>
<proteinExistence type="predicted"/>
<protein>
    <recommendedName>
        <fullName evidence="2">OTU domain-containing protein</fullName>
    </recommendedName>
</protein>
<feature type="compositionally biased region" description="Polar residues" evidence="1">
    <location>
        <begin position="247"/>
        <end position="271"/>
    </location>
</feature>
<dbReference type="InterPro" id="IPR048998">
    <property type="entry name" value="STPR"/>
</dbReference>
<name>A0A820EW20_9BILA</name>
<dbReference type="EMBL" id="CAJOBB010010877">
    <property type="protein sequence ID" value="CAF4252260.1"/>
    <property type="molecule type" value="Genomic_DNA"/>
</dbReference>
<dbReference type="Gene3D" id="3.90.70.80">
    <property type="match status" value="1"/>
</dbReference>
<organism evidence="3 4">
    <name type="scientific">Adineta steineri</name>
    <dbReference type="NCBI Taxonomy" id="433720"/>
    <lineage>
        <taxon>Eukaryota</taxon>
        <taxon>Metazoa</taxon>
        <taxon>Spiralia</taxon>
        <taxon>Gnathifera</taxon>
        <taxon>Rotifera</taxon>
        <taxon>Eurotatoria</taxon>
        <taxon>Bdelloidea</taxon>
        <taxon>Adinetida</taxon>
        <taxon>Adinetidae</taxon>
        <taxon>Adineta</taxon>
    </lineage>
</organism>
<feature type="compositionally biased region" description="Basic residues" evidence="1">
    <location>
        <begin position="341"/>
        <end position="353"/>
    </location>
</feature>
<dbReference type="SUPFAM" id="SSF54001">
    <property type="entry name" value="Cysteine proteinases"/>
    <property type="match status" value="1"/>
</dbReference>
<feature type="compositionally biased region" description="Basic and acidic residues" evidence="1">
    <location>
        <begin position="292"/>
        <end position="329"/>
    </location>
</feature>
<dbReference type="InterPro" id="IPR047273">
    <property type="entry name" value="VRTN_OTU_dom"/>
</dbReference>
<dbReference type="Pfam" id="PF02338">
    <property type="entry name" value="OTU"/>
    <property type="match status" value="1"/>
</dbReference>
<feature type="region of interest" description="Disordered" evidence="1">
    <location>
        <begin position="229"/>
        <end position="363"/>
    </location>
</feature>
<feature type="domain" description="OTU" evidence="2">
    <location>
        <begin position="41"/>
        <end position="191"/>
    </location>
</feature>
<evidence type="ECO:0000259" key="2">
    <source>
        <dbReference type="PROSITE" id="PS50802"/>
    </source>
</evidence>
<dbReference type="PROSITE" id="PS50802">
    <property type="entry name" value="OTU"/>
    <property type="match status" value="1"/>
</dbReference>
<dbReference type="Pfam" id="PF21107">
    <property type="entry name" value="STPRs"/>
    <property type="match status" value="1"/>
</dbReference>
<evidence type="ECO:0000256" key="1">
    <source>
        <dbReference type="SAM" id="MobiDB-lite"/>
    </source>
</evidence>
<gene>
    <name evidence="3" type="ORF">KXQ929_LOCUS42874</name>
</gene>
<dbReference type="CDD" id="cd22791">
    <property type="entry name" value="OTU_VRTN"/>
    <property type="match status" value="1"/>
</dbReference>
<sequence>MELMMTPLEYRAYTVFDERIHVMDIVAKQYLESASADVHHLIPVDVPADGNCLYHSVLISMNNSTVTTSELRVRTIVELITNETFYSNMYANVVGPIDIAIKGMCKNFTYSELYEICALCTVLGCNIRSVYPKIDFHPDMAVMNNIFTPAPSVTANYEITILWSHAWDEMHARAVNNNIWSPNHFVPLMSPSKQYQSDHNNQLMLTLTTPEKKTYKNNAVVQIRIPEFSSSPSGHLRSEADIESENIESTSFPTTVQDQTNIGEQRQTRLSLLNERARSRRRNETTQQTQDRLAKVRERTQSRRANETEKQTQTRLEKNKERAQSIREGETDEQYQSRIDRQRKRSQSNRNSKKVVNYASDNETVQQQNINVESNEKENSTLRSTDDMDNIVRNENMTKKKKSQIHSTWPAPIPTDLKKECLQQFLSQMSMSVLAEVTCAVCN</sequence>